<dbReference type="EMBL" id="QTSX02005717">
    <property type="protein sequence ID" value="KAJ9058557.1"/>
    <property type="molecule type" value="Genomic_DNA"/>
</dbReference>
<protein>
    <submittedName>
        <fullName evidence="1">Uncharacterized protein</fullName>
    </submittedName>
</protein>
<organism evidence="1 2">
    <name type="scientific">Entomophthora muscae</name>
    <dbReference type="NCBI Taxonomy" id="34485"/>
    <lineage>
        <taxon>Eukaryota</taxon>
        <taxon>Fungi</taxon>
        <taxon>Fungi incertae sedis</taxon>
        <taxon>Zoopagomycota</taxon>
        <taxon>Entomophthoromycotina</taxon>
        <taxon>Entomophthoromycetes</taxon>
        <taxon>Entomophthorales</taxon>
        <taxon>Entomophthoraceae</taxon>
        <taxon>Entomophthora</taxon>
    </lineage>
</organism>
<accession>A0ACC2S8E4</accession>
<dbReference type="Proteomes" id="UP001165960">
    <property type="component" value="Unassembled WGS sequence"/>
</dbReference>
<evidence type="ECO:0000313" key="1">
    <source>
        <dbReference type="EMBL" id="KAJ9058557.1"/>
    </source>
</evidence>
<keyword evidence="2" id="KW-1185">Reference proteome</keyword>
<comment type="caution">
    <text evidence="1">The sequence shown here is derived from an EMBL/GenBank/DDBJ whole genome shotgun (WGS) entry which is preliminary data.</text>
</comment>
<sequence length="259" mass="28334">MAIYLKHVNLGPKMLLTLGASCMLFLLISVYYAYKLATNLITSATQHQTSPEQKDTLLGNEKTKTPNLQVQNIIVNQTTTRVDMPVRIDNCSSLKTQARELESNPKPRSLWATWPVNCGTACLRSSGNEPPQADTKHIDPCSRKSQTKEIIAPNRGLITVPNGGTDLATISFMNLKSMPAANQEQTQKKGTGPRPSPMTLTPEQDNQAAKLRFLTNGRTPGLSVILLPLDPSSQSPQPWPSQCLDRPPMENVKFGGGTI</sequence>
<evidence type="ECO:0000313" key="2">
    <source>
        <dbReference type="Proteomes" id="UP001165960"/>
    </source>
</evidence>
<proteinExistence type="predicted"/>
<reference evidence="1" key="1">
    <citation type="submission" date="2022-04" db="EMBL/GenBank/DDBJ databases">
        <title>Genome of the entomopathogenic fungus Entomophthora muscae.</title>
        <authorList>
            <person name="Elya C."/>
            <person name="Lovett B.R."/>
            <person name="Lee E."/>
            <person name="Macias A.M."/>
            <person name="Hajek A.E."/>
            <person name="De Bivort B.L."/>
            <person name="Kasson M.T."/>
            <person name="De Fine Licht H.H."/>
            <person name="Stajich J.E."/>
        </authorList>
    </citation>
    <scope>NUCLEOTIDE SEQUENCE</scope>
    <source>
        <strain evidence="1">Berkeley</strain>
    </source>
</reference>
<gene>
    <name evidence="1" type="ORF">DSO57_1011012</name>
</gene>
<name>A0ACC2S8E4_9FUNG</name>